<dbReference type="SUPFAM" id="SSF48452">
    <property type="entry name" value="TPR-like"/>
    <property type="match status" value="3"/>
</dbReference>
<dbReference type="InterPro" id="IPR011990">
    <property type="entry name" value="TPR-like_helical_dom_sf"/>
</dbReference>
<dbReference type="SMART" id="SM00421">
    <property type="entry name" value="HTH_LUXR"/>
    <property type="match status" value="1"/>
</dbReference>
<dbReference type="InterPro" id="IPR036388">
    <property type="entry name" value="WH-like_DNA-bd_sf"/>
</dbReference>
<dbReference type="Gene3D" id="1.25.40.10">
    <property type="entry name" value="Tetratricopeptide repeat domain"/>
    <property type="match status" value="2"/>
</dbReference>
<dbReference type="PANTHER" id="PTHR43214:SF43">
    <property type="entry name" value="TWO-COMPONENT RESPONSE REGULATOR"/>
    <property type="match status" value="1"/>
</dbReference>
<dbReference type="OrthoDB" id="3716759at2"/>
<dbReference type="GO" id="GO:0003677">
    <property type="term" value="F:DNA binding"/>
    <property type="evidence" value="ECO:0007669"/>
    <property type="project" value="UniProtKB-KW"/>
</dbReference>
<evidence type="ECO:0000313" key="3">
    <source>
        <dbReference type="EMBL" id="TQL56237.1"/>
    </source>
</evidence>
<dbReference type="PRINTS" id="PR00038">
    <property type="entry name" value="HTHLUXR"/>
</dbReference>
<feature type="non-terminal residue" evidence="3">
    <location>
        <position position="1"/>
    </location>
</feature>
<dbReference type="CDD" id="cd06170">
    <property type="entry name" value="LuxR_C_like"/>
    <property type="match status" value="1"/>
</dbReference>
<dbReference type="GO" id="GO:0006355">
    <property type="term" value="P:regulation of DNA-templated transcription"/>
    <property type="evidence" value="ECO:0007669"/>
    <property type="project" value="InterPro"/>
</dbReference>
<dbReference type="AlphaFoldDB" id="A0A542Z7B5"/>
<dbReference type="Proteomes" id="UP000316196">
    <property type="component" value="Unassembled WGS sequence"/>
</dbReference>
<dbReference type="InterPro" id="IPR016032">
    <property type="entry name" value="Sig_transdc_resp-reg_C-effctor"/>
</dbReference>
<dbReference type="EMBL" id="VFOR01000006">
    <property type="protein sequence ID" value="TQL56237.1"/>
    <property type="molecule type" value="Genomic_DNA"/>
</dbReference>
<dbReference type="PROSITE" id="PS50043">
    <property type="entry name" value="HTH_LUXR_2"/>
    <property type="match status" value="1"/>
</dbReference>
<evidence type="ECO:0000256" key="1">
    <source>
        <dbReference type="ARBA" id="ARBA00023125"/>
    </source>
</evidence>
<accession>A0A542Z7B5</accession>
<dbReference type="InterPro" id="IPR039420">
    <property type="entry name" value="WalR-like"/>
</dbReference>
<dbReference type="PROSITE" id="PS00622">
    <property type="entry name" value="HTH_LUXR_1"/>
    <property type="match status" value="1"/>
</dbReference>
<dbReference type="Pfam" id="PF00196">
    <property type="entry name" value="GerE"/>
    <property type="match status" value="1"/>
</dbReference>
<dbReference type="RefSeq" id="WP_142094629.1">
    <property type="nucleotide sequence ID" value="NZ_VFOR01000006.1"/>
</dbReference>
<dbReference type="SUPFAM" id="SSF46894">
    <property type="entry name" value="C-terminal effector domain of the bipartite response regulators"/>
    <property type="match status" value="1"/>
</dbReference>
<name>A0A542Z7B5_9ACTN</name>
<keyword evidence="1" id="KW-0238">DNA-binding</keyword>
<sequence>SMRIMIGFRTKLLRAATYEAMGVARQRAIHRRAAEVLRSSDIQLQQRMLASAGPDEALAQDIEEWAAEQADQGAWHRAARAWLAASRISERREEASRRLVRCIDATVSDGNLYAARAVMSELELGEGRPERQAVLGYYQLLLGHKDEAEVLLKQAWEQARDADFGTRAFIAHRLTLHALIDWDSEALVHWGRLALDLAEHADPPIPAGFEAHAMLGLGLGGEGRTVEAEDMYQSLTSSENAGAQGQRALMGQGWLHLALERVPLAAHELEVAAPLTVWQGSTRISLWSYAWLAHARLALGDLSDAQAAVDQALPLVQETGQMVAMPLIHWAGAQIATLRGDNELAEQHAAKASAVRTDYQAMLVAATMARACVSIGTGDYAGTVRAFGPLVRLDRHSGIDEPGFWPWHDLYAIALVAIGEFDAADEFLRPHEERARERNHRSVMARLGAARGRLQFNRGDIDGGRETFEHSLSLISDLPMPLLRARIHLGYGQALRRLGKRRDAETELYHARRGYAAMGATGYVARCDRELKAGTRTRDSASVTELTAQEQAVVDHVVQGKTNREVAESLFISVKTVQYHLTRIYARLGIRSRSELTALWHST</sequence>
<comment type="caution">
    <text evidence="3">The sequence shown here is derived from an EMBL/GenBank/DDBJ whole genome shotgun (WGS) entry which is preliminary data.</text>
</comment>
<proteinExistence type="predicted"/>
<dbReference type="PANTHER" id="PTHR43214">
    <property type="entry name" value="TWO-COMPONENT RESPONSE REGULATOR"/>
    <property type="match status" value="1"/>
</dbReference>
<gene>
    <name evidence="3" type="ORF">FB460_2622</name>
</gene>
<dbReference type="Gene3D" id="1.10.10.10">
    <property type="entry name" value="Winged helix-like DNA-binding domain superfamily/Winged helix DNA-binding domain"/>
    <property type="match status" value="1"/>
</dbReference>
<evidence type="ECO:0000313" key="4">
    <source>
        <dbReference type="Proteomes" id="UP000316196"/>
    </source>
</evidence>
<keyword evidence="4" id="KW-1185">Reference proteome</keyword>
<reference evidence="3 4" key="1">
    <citation type="submission" date="2019-06" db="EMBL/GenBank/DDBJ databases">
        <title>Sequencing the genomes of 1000 actinobacteria strains.</title>
        <authorList>
            <person name="Klenk H.-P."/>
        </authorList>
    </citation>
    <scope>NUCLEOTIDE SEQUENCE [LARGE SCALE GENOMIC DNA]</scope>
    <source>
        <strain evidence="3 4">DSM 8251</strain>
    </source>
</reference>
<dbReference type="InterPro" id="IPR000792">
    <property type="entry name" value="Tscrpt_reg_LuxR_C"/>
</dbReference>
<evidence type="ECO:0000259" key="2">
    <source>
        <dbReference type="PROSITE" id="PS50043"/>
    </source>
</evidence>
<protein>
    <submittedName>
        <fullName evidence="3">Regulatory LuxR family protein</fullName>
    </submittedName>
</protein>
<organism evidence="3 4">
    <name type="scientific">Propioniferax innocua</name>
    <dbReference type="NCBI Taxonomy" id="1753"/>
    <lineage>
        <taxon>Bacteria</taxon>
        <taxon>Bacillati</taxon>
        <taxon>Actinomycetota</taxon>
        <taxon>Actinomycetes</taxon>
        <taxon>Propionibacteriales</taxon>
        <taxon>Propionibacteriaceae</taxon>
        <taxon>Propioniferax</taxon>
    </lineage>
</organism>
<feature type="domain" description="HTH luxR-type" evidence="2">
    <location>
        <begin position="539"/>
        <end position="603"/>
    </location>
</feature>